<keyword evidence="6 9" id="KW-0255">Endonuclease</keyword>
<dbReference type="GO" id="GO:0008270">
    <property type="term" value="F:zinc ion binding"/>
    <property type="evidence" value="ECO:0007669"/>
    <property type="project" value="UniProtKB-UniRule"/>
</dbReference>
<dbReference type="InterPro" id="IPR036866">
    <property type="entry name" value="RibonucZ/Hydroxyglut_hydro"/>
</dbReference>
<feature type="binding site" evidence="9">
    <location>
        <position position="138"/>
    </location>
    <ligand>
        <name>Zn(2+)</name>
        <dbReference type="ChEBI" id="CHEBI:29105"/>
        <label>1</label>
        <note>catalytic</note>
    </ligand>
</feature>
<dbReference type="SUPFAM" id="SSF56281">
    <property type="entry name" value="Metallo-hydrolase/oxidoreductase"/>
    <property type="match status" value="1"/>
</dbReference>
<evidence type="ECO:0000256" key="3">
    <source>
        <dbReference type="ARBA" id="ARBA00022694"/>
    </source>
</evidence>
<keyword evidence="3 9" id="KW-0819">tRNA processing</keyword>
<comment type="caution">
    <text evidence="11">The sequence shown here is derived from an EMBL/GenBank/DDBJ whole genome shotgun (WGS) entry which is preliminary data.</text>
</comment>
<feature type="active site" description="Proton acceptor" evidence="9">
    <location>
        <position position="65"/>
    </location>
</feature>
<evidence type="ECO:0000256" key="6">
    <source>
        <dbReference type="ARBA" id="ARBA00022759"/>
    </source>
</evidence>
<evidence type="ECO:0000256" key="1">
    <source>
        <dbReference type="ARBA" id="ARBA00000402"/>
    </source>
</evidence>
<comment type="subunit">
    <text evidence="2 9">Homodimer.</text>
</comment>
<dbReference type="Pfam" id="PF23023">
    <property type="entry name" value="Anti-Pycsar_Apyc1"/>
    <property type="match status" value="1"/>
</dbReference>
<protein>
    <recommendedName>
        <fullName evidence="9">Ribonuclease Z</fullName>
        <shortName evidence="9">RNase Z</shortName>
        <ecNumber evidence="9">3.1.26.11</ecNumber>
    </recommendedName>
    <alternativeName>
        <fullName evidence="9">tRNA 3 endonuclease</fullName>
    </alternativeName>
    <alternativeName>
        <fullName evidence="9">tRNase Z</fullName>
    </alternativeName>
</protein>
<dbReference type="InterPro" id="IPR013471">
    <property type="entry name" value="RNase_Z/BN"/>
</dbReference>
<feature type="binding site" evidence="9">
    <location>
        <position position="209"/>
    </location>
    <ligand>
        <name>Zn(2+)</name>
        <dbReference type="ChEBI" id="CHEBI:29105"/>
        <label>1</label>
        <note>catalytic</note>
    </ligand>
</feature>
<evidence type="ECO:0000256" key="2">
    <source>
        <dbReference type="ARBA" id="ARBA00011738"/>
    </source>
</evidence>
<reference evidence="11 12" key="1">
    <citation type="journal article" date="2016" name="Sci. Rep.">
        <title>Metabolic traits of an uncultured archaeal lineage -MSBL1- from brine pools of the Red Sea.</title>
        <authorList>
            <person name="Mwirichia R."/>
            <person name="Alam I."/>
            <person name="Rashid M."/>
            <person name="Vinu M."/>
            <person name="Ba-Alawi W."/>
            <person name="Anthony Kamau A."/>
            <person name="Kamanda Ngugi D."/>
            <person name="Goker M."/>
            <person name="Klenk H.P."/>
            <person name="Bajic V."/>
            <person name="Stingl U."/>
        </authorList>
    </citation>
    <scope>NUCLEOTIDE SEQUENCE [LARGE SCALE GENOMIC DNA]</scope>
    <source>
        <strain evidence="11">SCGC-AAA259D14</strain>
    </source>
</reference>
<feature type="binding site" evidence="9">
    <location>
        <position position="66"/>
    </location>
    <ligand>
        <name>Zn(2+)</name>
        <dbReference type="ChEBI" id="CHEBI:29105"/>
        <label>2</label>
        <note>catalytic</note>
    </ligand>
</feature>
<evidence type="ECO:0000256" key="8">
    <source>
        <dbReference type="ARBA" id="ARBA00022833"/>
    </source>
</evidence>
<feature type="binding site" evidence="9">
    <location>
        <position position="63"/>
    </location>
    <ligand>
        <name>Zn(2+)</name>
        <dbReference type="ChEBI" id="CHEBI:29105"/>
        <label>1</label>
        <note>catalytic</note>
    </ligand>
</feature>
<feature type="binding site" evidence="9">
    <location>
        <position position="267"/>
    </location>
    <ligand>
        <name>Zn(2+)</name>
        <dbReference type="ChEBI" id="CHEBI:29105"/>
        <label>2</label>
        <note>catalytic</note>
    </ligand>
</feature>
<evidence type="ECO:0000256" key="5">
    <source>
        <dbReference type="ARBA" id="ARBA00022723"/>
    </source>
</evidence>
<feature type="domain" description="Metallo-beta-lactamase" evidence="10">
    <location>
        <begin position="19"/>
        <end position="199"/>
    </location>
</feature>
<accession>A0A133U8X4</accession>
<dbReference type="HAMAP" id="MF_01818">
    <property type="entry name" value="RNase_Z_BN"/>
    <property type="match status" value="1"/>
</dbReference>
<dbReference type="Proteomes" id="UP000070589">
    <property type="component" value="Unassembled WGS sequence"/>
</dbReference>
<evidence type="ECO:0000259" key="10">
    <source>
        <dbReference type="SMART" id="SM00849"/>
    </source>
</evidence>
<keyword evidence="4 9" id="KW-0540">Nuclease</keyword>
<proteinExistence type="inferred from homology"/>
<evidence type="ECO:0000256" key="7">
    <source>
        <dbReference type="ARBA" id="ARBA00022801"/>
    </source>
</evidence>
<evidence type="ECO:0000256" key="9">
    <source>
        <dbReference type="HAMAP-Rule" id="MF_01818"/>
    </source>
</evidence>
<name>A0A133U8X4_9EURY</name>
<dbReference type="PANTHER" id="PTHR46018:SF2">
    <property type="entry name" value="ZINC PHOSPHODIESTERASE ELAC PROTEIN 1"/>
    <property type="match status" value="1"/>
</dbReference>
<dbReference type="GO" id="GO:0042781">
    <property type="term" value="F:3'-tRNA processing endoribonuclease activity"/>
    <property type="evidence" value="ECO:0007669"/>
    <property type="project" value="UniProtKB-UniRule"/>
</dbReference>
<dbReference type="AlphaFoldDB" id="A0A133U8X4"/>
<dbReference type="NCBIfam" id="TIGR02651">
    <property type="entry name" value="RNase_Z"/>
    <property type="match status" value="1"/>
</dbReference>
<organism evidence="11 12">
    <name type="scientific">candidate division MSBL1 archaeon SCGC-AAA259D14</name>
    <dbReference type="NCBI Taxonomy" id="1698261"/>
    <lineage>
        <taxon>Archaea</taxon>
        <taxon>Methanobacteriati</taxon>
        <taxon>Methanobacteriota</taxon>
        <taxon>candidate division MSBL1</taxon>
    </lineage>
</organism>
<evidence type="ECO:0000313" key="11">
    <source>
        <dbReference type="EMBL" id="KXA90651.1"/>
    </source>
</evidence>
<dbReference type="InterPro" id="IPR001279">
    <property type="entry name" value="Metallo-B-lactamas"/>
</dbReference>
<gene>
    <name evidence="9" type="primary">rnz</name>
    <name evidence="11" type="ORF">AKJ62_00350</name>
</gene>
<evidence type="ECO:0000256" key="4">
    <source>
        <dbReference type="ARBA" id="ARBA00022722"/>
    </source>
</evidence>
<feature type="binding site" evidence="9">
    <location>
        <position position="209"/>
    </location>
    <ligand>
        <name>Zn(2+)</name>
        <dbReference type="ChEBI" id="CHEBI:29105"/>
        <label>2</label>
        <note>catalytic</note>
    </ligand>
</feature>
<comment type="catalytic activity">
    <reaction evidence="1 9">
        <text>Endonucleolytic cleavage of RNA, removing extra 3' nucleotides from tRNA precursor, generating 3' termini of tRNAs. A 3'-hydroxy group is left at the tRNA terminus and a 5'-phosphoryl group is left at the trailer molecule.</text>
        <dbReference type="EC" id="3.1.26.11"/>
    </reaction>
</comment>
<feature type="binding site" evidence="9">
    <location>
        <position position="61"/>
    </location>
    <ligand>
        <name>Zn(2+)</name>
        <dbReference type="ChEBI" id="CHEBI:29105"/>
        <label>1</label>
        <note>catalytic</note>
    </ligand>
</feature>
<dbReference type="GO" id="GO:0042802">
    <property type="term" value="F:identical protein binding"/>
    <property type="evidence" value="ECO:0007669"/>
    <property type="project" value="UniProtKB-ARBA"/>
</dbReference>
<dbReference type="FunFam" id="3.60.15.10:FF:000002">
    <property type="entry name" value="Ribonuclease Z"/>
    <property type="match status" value="1"/>
</dbReference>
<dbReference type="PANTHER" id="PTHR46018">
    <property type="entry name" value="ZINC PHOSPHODIESTERASE ELAC PROTEIN 1"/>
    <property type="match status" value="1"/>
</dbReference>
<evidence type="ECO:0000313" key="12">
    <source>
        <dbReference type="Proteomes" id="UP000070589"/>
    </source>
</evidence>
<dbReference type="PATRIC" id="fig|1698261.3.peg.84"/>
<keyword evidence="8 9" id="KW-0862">Zinc</keyword>
<dbReference type="CDD" id="cd07717">
    <property type="entry name" value="RNaseZ_ZiPD-like_MBL-fold"/>
    <property type="match status" value="1"/>
</dbReference>
<comment type="cofactor">
    <cofactor evidence="9">
        <name>Zn(2+)</name>
        <dbReference type="ChEBI" id="CHEBI:29105"/>
    </cofactor>
    <text evidence="9">Binds 2 Zn(2+) ions.</text>
</comment>
<dbReference type="SMART" id="SM00849">
    <property type="entry name" value="Lactamase_B"/>
    <property type="match status" value="1"/>
</dbReference>
<dbReference type="EMBL" id="LHXL01000002">
    <property type="protein sequence ID" value="KXA90651.1"/>
    <property type="molecule type" value="Genomic_DNA"/>
</dbReference>
<dbReference type="Pfam" id="PF12706">
    <property type="entry name" value="Lactamase_B_2"/>
    <property type="match status" value="1"/>
</dbReference>
<feature type="binding site" evidence="9">
    <location>
        <position position="65"/>
    </location>
    <ligand>
        <name>Zn(2+)</name>
        <dbReference type="ChEBI" id="CHEBI:29105"/>
        <label>2</label>
        <note>catalytic</note>
    </ligand>
</feature>
<keyword evidence="5 9" id="KW-0479">Metal-binding</keyword>
<sequence length="304" mass="33922">MLKIIFLGTGGSLPTKDRGLVSIGIRRKGELLLFDCGEGTQRQTTQTNISPMKIDAIFITHFHGDHFLGIPGLVQTMSLMDREKPLDIYGPSKTEEKISSILSVPVYHLKFQIKIHELKPGEKIRREGYQIETTATDHSVPGIAYALVEDERPGKFHPEKAKKLGLEPGPEYSRLQEGETVKLEDGRTIEPDQIIGPPRPGRKITYTGDTRFSQKIVDLAKDSDLLIHDATFDKDLEEEAKQAGHSTATDAARVAKKANVEKLVLIHASPRYTDLSILEKQAQDIFSDTIYAQDLTEIEVPLKN</sequence>
<keyword evidence="7 9" id="KW-0378">Hydrolase</keyword>
<keyword evidence="12" id="KW-1185">Reference proteome</keyword>
<dbReference type="EC" id="3.1.26.11" evidence="9"/>
<dbReference type="NCBIfam" id="NF000801">
    <property type="entry name" value="PRK00055.1-3"/>
    <property type="match status" value="1"/>
</dbReference>
<comment type="function">
    <text evidence="9">Zinc phosphodiesterase, which displays some tRNA 3'-processing endonuclease activity. Probably involved in tRNA maturation, by removing a 3'-trailer from precursor tRNA.</text>
</comment>
<comment type="similarity">
    <text evidence="9">Belongs to the RNase Z family.</text>
</comment>
<dbReference type="Gene3D" id="3.60.15.10">
    <property type="entry name" value="Ribonuclease Z/Hydroxyacylglutathione hydrolase-like"/>
    <property type="match status" value="1"/>
</dbReference>